<evidence type="ECO:0000313" key="2">
    <source>
        <dbReference type="Proteomes" id="UP000887159"/>
    </source>
</evidence>
<sequence length="94" mass="11084">MAHDSRVRLQQMLPQKQHYCCFADCLKIKAGNNNHIYEFVEQLNQKSQPLKNFQISCLNCGDRWCRHLSSLREFHRANSDCHLYGAQGQRQAYI</sequence>
<dbReference type="AlphaFoldDB" id="A0A8X6RVR4"/>
<protein>
    <submittedName>
        <fullName evidence="1">Uncharacterized protein</fullName>
    </submittedName>
</protein>
<gene>
    <name evidence="1" type="ORF">TNCV_3053511</name>
</gene>
<comment type="caution">
    <text evidence="1">The sequence shown here is derived from an EMBL/GenBank/DDBJ whole genome shotgun (WGS) entry which is preliminary data.</text>
</comment>
<organism evidence="1 2">
    <name type="scientific">Trichonephila clavipes</name>
    <name type="common">Golden silk orbweaver</name>
    <name type="synonym">Nephila clavipes</name>
    <dbReference type="NCBI Taxonomy" id="2585209"/>
    <lineage>
        <taxon>Eukaryota</taxon>
        <taxon>Metazoa</taxon>
        <taxon>Ecdysozoa</taxon>
        <taxon>Arthropoda</taxon>
        <taxon>Chelicerata</taxon>
        <taxon>Arachnida</taxon>
        <taxon>Araneae</taxon>
        <taxon>Araneomorphae</taxon>
        <taxon>Entelegynae</taxon>
        <taxon>Araneoidea</taxon>
        <taxon>Nephilidae</taxon>
        <taxon>Trichonephila</taxon>
    </lineage>
</organism>
<evidence type="ECO:0000313" key="1">
    <source>
        <dbReference type="EMBL" id="GFX99694.1"/>
    </source>
</evidence>
<name>A0A8X6RVR4_TRICX</name>
<keyword evidence="2" id="KW-1185">Reference proteome</keyword>
<dbReference type="Proteomes" id="UP000887159">
    <property type="component" value="Unassembled WGS sequence"/>
</dbReference>
<dbReference type="EMBL" id="BMAU01021214">
    <property type="protein sequence ID" value="GFX99694.1"/>
    <property type="molecule type" value="Genomic_DNA"/>
</dbReference>
<proteinExistence type="predicted"/>
<reference evidence="1" key="1">
    <citation type="submission" date="2020-08" db="EMBL/GenBank/DDBJ databases">
        <title>Multicomponent nature underlies the extraordinary mechanical properties of spider dragline silk.</title>
        <authorList>
            <person name="Kono N."/>
            <person name="Nakamura H."/>
            <person name="Mori M."/>
            <person name="Yoshida Y."/>
            <person name="Ohtoshi R."/>
            <person name="Malay A.D."/>
            <person name="Moran D.A.P."/>
            <person name="Tomita M."/>
            <person name="Numata K."/>
            <person name="Arakawa K."/>
        </authorList>
    </citation>
    <scope>NUCLEOTIDE SEQUENCE</scope>
</reference>
<accession>A0A8X6RVR4</accession>